<name>A0A2B4RX34_STYPI</name>
<feature type="compositionally biased region" description="Polar residues" evidence="1">
    <location>
        <begin position="680"/>
        <end position="694"/>
    </location>
</feature>
<feature type="region of interest" description="Disordered" evidence="1">
    <location>
        <begin position="1271"/>
        <end position="1465"/>
    </location>
</feature>
<keyword evidence="3" id="KW-1185">Reference proteome</keyword>
<dbReference type="EMBL" id="LSMT01000298">
    <property type="protein sequence ID" value="PFX20907.1"/>
    <property type="molecule type" value="Genomic_DNA"/>
</dbReference>
<evidence type="ECO:0000313" key="2">
    <source>
        <dbReference type="EMBL" id="PFX20907.1"/>
    </source>
</evidence>
<feature type="compositionally biased region" description="Low complexity" evidence="1">
    <location>
        <begin position="1294"/>
        <end position="1313"/>
    </location>
</feature>
<feature type="compositionally biased region" description="Basic and acidic residues" evidence="1">
    <location>
        <begin position="1340"/>
        <end position="1352"/>
    </location>
</feature>
<organism evidence="2 3">
    <name type="scientific">Stylophora pistillata</name>
    <name type="common">Smooth cauliflower coral</name>
    <dbReference type="NCBI Taxonomy" id="50429"/>
    <lineage>
        <taxon>Eukaryota</taxon>
        <taxon>Metazoa</taxon>
        <taxon>Cnidaria</taxon>
        <taxon>Anthozoa</taxon>
        <taxon>Hexacorallia</taxon>
        <taxon>Scleractinia</taxon>
        <taxon>Astrocoeniina</taxon>
        <taxon>Pocilloporidae</taxon>
        <taxon>Stylophora</taxon>
    </lineage>
</organism>
<protein>
    <recommendedName>
        <fullName evidence="4">Genetic suppressor element 1</fullName>
    </recommendedName>
</protein>
<feature type="region of interest" description="Disordered" evidence="1">
    <location>
        <begin position="1212"/>
        <end position="1237"/>
    </location>
</feature>
<feature type="compositionally biased region" description="Polar residues" evidence="1">
    <location>
        <begin position="599"/>
        <end position="608"/>
    </location>
</feature>
<feature type="compositionally biased region" description="Basic and acidic residues" evidence="1">
    <location>
        <begin position="1404"/>
        <end position="1417"/>
    </location>
</feature>
<feature type="compositionally biased region" description="Basic and acidic residues" evidence="1">
    <location>
        <begin position="1214"/>
        <end position="1225"/>
    </location>
</feature>
<dbReference type="STRING" id="50429.A0A2B4RX34"/>
<feature type="compositionally biased region" description="Basic residues" evidence="1">
    <location>
        <begin position="1353"/>
        <end position="1369"/>
    </location>
</feature>
<feature type="compositionally biased region" description="Low complexity" evidence="1">
    <location>
        <begin position="996"/>
        <end position="1005"/>
    </location>
</feature>
<gene>
    <name evidence="2" type="ORF">AWC38_SpisGene14604</name>
</gene>
<feature type="region of interest" description="Disordered" evidence="1">
    <location>
        <begin position="599"/>
        <end position="728"/>
    </location>
</feature>
<dbReference type="PANTHER" id="PTHR40240">
    <property type="entry name" value="PLEXUS, ISOFORM A"/>
    <property type="match status" value="1"/>
</dbReference>
<feature type="compositionally biased region" description="Low complexity" evidence="1">
    <location>
        <begin position="654"/>
        <end position="678"/>
    </location>
</feature>
<reference evidence="3" key="1">
    <citation type="journal article" date="2017" name="bioRxiv">
        <title>Comparative analysis of the genomes of Stylophora pistillata and Acropora digitifera provides evidence for extensive differences between species of corals.</title>
        <authorList>
            <person name="Voolstra C.R."/>
            <person name="Li Y."/>
            <person name="Liew Y.J."/>
            <person name="Baumgarten S."/>
            <person name="Zoccola D."/>
            <person name="Flot J.-F."/>
            <person name="Tambutte S."/>
            <person name="Allemand D."/>
            <person name="Aranda M."/>
        </authorList>
    </citation>
    <scope>NUCLEOTIDE SEQUENCE [LARGE SCALE GENOMIC DNA]</scope>
</reference>
<dbReference type="OrthoDB" id="5967284at2759"/>
<feature type="compositionally biased region" description="Basic and acidic residues" evidence="1">
    <location>
        <begin position="1282"/>
        <end position="1291"/>
    </location>
</feature>
<feature type="compositionally biased region" description="Basic and acidic residues" evidence="1">
    <location>
        <begin position="1439"/>
        <end position="1450"/>
    </location>
</feature>
<feature type="compositionally biased region" description="Basic and acidic residues" evidence="1">
    <location>
        <begin position="1370"/>
        <end position="1379"/>
    </location>
</feature>
<feature type="compositionally biased region" description="Polar residues" evidence="1">
    <location>
        <begin position="619"/>
        <end position="632"/>
    </location>
</feature>
<feature type="compositionally biased region" description="Polar residues" evidence="1">
    <location>
        <begin position="1451"/>
        <end position="1465"/>
    </location>
</feature>
<evidence type="ECO:0000313" key="3">
    <source>
        <dbReference type="Proteomes" id="UP000225706"/>
    </source>
</evidence>
<comment type="caution">
    <text evidence="2">The sequence shown here is derived from an EMBL/GenBank/DDBJ whole genome shotgun (WGS) entry which is preliminary data.</text>
</comment>
<feature type="region of interest" description="Disordered" evidence="1">
    <location>
        <begin position="908"/>
        <end position="1014"/>
    </location>
</feature>
<proteinExistence type="predicted"/>
<evidence type="ECO:0008006" key="4">
    <source>
        <dbReference type="Google" id="ProtNLM"/>
    </source>
</evidence>
<dbReference type="PANTHER" id="PTHR40240:SF1">
    <property type="entry name" value="PLEXUS, ISOFORM A"/>
    <property type="match status" value="1"/>
</dbReference>
<accession>A0A2B4RX34</accession>
<feature type="compositionally biased region" description="Basic and acidic residues" evidence="1">
    <location>
        <begin position="932"/>
        <end position="968"/>
    </location>
</feature>
<evidence type="ECO:0000256" key="1">
    <source>
        <dbReference type="SAM" id="MobiDB-lite"/>
    </source>
</evidence>
<sequence length="1672" mass="187117">MPFFPFLEYHVPSDGARPVDKTSGQVDSCTVCFSFLTQQWHAFEESATPVIKRIYWLKRSGPDSSGERPQSPVENNLVRGEETIAGNNNITVAGENLYDNESSELYPAVHGELAEGNFHSTTSDVENVNPISEDSAGPLVENSPLTAISHRSVGLETCYICSRRKPKEFMRSVHTRPQLKTETPFYPCLARHVPPTIAKQMDYLGKVLVCEACQKFLFRQWQVFQKNSTPLSERQYQLRSDPSLPREQQSQLSTMVCFVCGVTQPATSGRFLYSRKHALGHPYYPFLNNLPTPEGAMPLTKQGLTRACSGCPSLTPPKDSRPLDAEGSTFLCKKCHKHLRSEWEEFEQSKKPQGERSYAVKLNPVITEDLEIFAVCFLCGLNVNSSVHFKLYSYPHSGKDVHDGGPFFPFLSSREPAMNAQPLDDEGTALTCQICYHNLMMQWSAYESSDIPEESNRWLRKYLVSTINCYLCCKQVSRFASGAVNKQVISFPSNHQPPKNGIVVNNGRDVVLCNKCQREVQRDLEAMDDCNGVTSRLVWEWDNQDADKNPLESEVKGQKSSQGRVIVIDSSEDSEGDGSSSQLQNKKVKLGSISSNASPMHYTTSLSPGLQPAVHNKDSTPATTDSSMSGGQASFAAALRKLAKQAKPVPPSASSPTPSDSSSHSVSPSVSAISTKSAGMSPSRTSPPSGQSEINAKDKGGGHQSPGVIGVHTPPVQSAPVVDPDHRNHRAETVTLEYCMLVKLEFMNKIGEQTREPNRGPHRPEVSHPRMSREVMPGVFSTVPRGHSEVPMLSEHYPGPEPPPHAPVAFYPAYGAKPELPIYVPRGSHPPGPPPLLASKRDGPEAHMLPAFYPTPYPPTVLDPHDVRFSTWRQQRAAEHLRQQHERHSILPDGSVLIEPYDLPIAHPGDAARHLPPSNVDPFVRKNSPHLRPGDNPESRETRKQESVESAKKGKENESGPGEPKRSSAEASLQRGLYQEHKPGSCPVHGHGTPGGAPTSSSSEPPRSHALHVRGDPMMVSKMTRPGEYKRMFLPAHEVPVLHPYMVHPPRDAPYPLHPLDERHVEFVRERERQEFLLHERLMLEQKDNLRAPGEDWPRHHLPQEKPGGLGVMRYPQPHHQQRLDTSKSPLLVDPHKGDPSLARMATSREADHLYRGFPFHPFHHPPPDGKGFGDRYGNELDLRHLQPDNGVERGGSEREWQRRDMAALVNGEYKSDMQRPKSTERSSPSSLAKRIKAERVADELPVKIRHDPHKLRFLEGLGLVTVGKKKELSQGGTNSKRKYDGDHDNENGVDSPNNLLNDSNVNGDNDGNIENTPPPLPSPEKLDFMAKLGLLPPSKRQELEQTYEVKRNERKNRKSRGRPPKRARRDKENDRDSDNSQGSLDPDTITGPITRQKQQLLQEQERKENKNKDVEKQQPVNIKIEEAEKRIPSYPFDRPFRRSSDERFRQSPTMSSSSNHVPPRLTLQSLTNMEDPFSNISASQFRPPYLRHTGLLSISHERGNATSHARADHRTVTQPIRPEPLRSVGITFSEQETRDYLSQHPTSMQGRQFGPLPLSDQLHSIRNKQGEPSKNEQHSSSQGKEGFKWSGIEAVMQSYYTHATERSLEIGVLQDNADLLKTTNVSLSEEAQALNLQMTNLVQAKKKLLEEKSTLREGLDRLHYFIESLKS</sequence>
<dbReference type="Proteomes" id="UP000225706">
    <property type="component" value="Unassembled WGS sequence"/>
</dbReference>